<dbReference type="InterPro" id="IPR011032">
    <property type="entry name" value="GroES-like_sf"/>
</dbReference>
<protein>
    <submittedName>
        <fullName evidence="12">Uncharacterized protein</fullName>
    </submittedName>
</protein>
<evidence type="ECO:0000256" key="3">
    <source>
        <dbReference type="ARBA" id="ARBA00022679"/>
    </source>
</evidence>
<dbReference type="Gene3D" id="3.40.47.10">
    <property type="match status" value="1"/>
</dbReference>
<dbReference type="PROSITE" id="PS50075">
    <property type="entry name" value="CARRIER"/>
    <property type="match status" value="1"/>
</dbReference>
<dbReference type="PROSITE" id="PS52019">
    <property type="entry name" value="PKS_MFAS_DH"/>
    <property type="match status" value="1"/>
</dbReference>
<dbReference type="InterPro" id="IPR036736">
    <property type="entry name" value="ACP-like_sf"/>
</dbReference>
<dbReference type="InterPro" id="IPR013968">
    <property type="entry name" value="PKS_KR"/>
</dbReference>
<dbReference type="Gene3D" id="3.30.70.3290">
    <property type="match status" value="1"/>
</dbReference>
<dbReference type="PANTHER" id="PTHR43775:SF22">
    <property type="entry name" value="SYNTHASE, PUTATIVE (JCVI)-RELATED"/>
    <property type="match status" value="1"/>
</dbReference>
<dbReference type="SMART" id="SM00823">
    <property type="entry name" value="PKS_PP"/>
    <property type="match status" value="1"/>
</dbReference>
<evidence type="ECO:0000313" key="13">
    <source>
        <dbReference type="Proteomes" id="UP000319257"/>
    </source>
</evidence>
<dbReference type="InterPro" id="IPR049551">
    <property type="entry name" value="PKS_DH_C"/>
</dbReference>
<evidence type="ECO:0000256" key="4">
    <source>
        <dbReference type="ARBA" id="ARBA00022857"/>
    </source>
</evidence>
<dbReference type="GO" id="GO:1901336">
    <property type="term" value="P:lactone biosynthetic process"/>
    <property type="evidence" value="ECO:0007669"/>
    <property type="project" value="UniProtKB-ARBA"/>
</dbReference>
<dbReference type="Pfam" id="PF23297">
    <property type="entry name" value="ACP_SdgA_C"/>
    <property type="match status" value="1"/>
</dbReference>
<evidence type="ECO:0000313" key="12">
    <source>
        <dbReference type="EMBL" id="TPX09705.1"/>
    </source>
</evidence>
<feature type="active site" description="Proton donor; for dehydratase activity" evidence="8">
    <location>
        <position position="1210"/>
    </location>
</feature>
<dbReference type="Pfam" id="PF00107">
    <property type="entry name" value="ADH_zinc_N"/>
    <property type="match status" value="1"/>
</dbReference>
<dbReference type="Gene3D" id="3.10.129.110">
    <property type="entry name" value="Polyketide synthase dehydratase"/>
    <property type="match status" value="1"/>
</dbReference>
<dbReference type="InterPro" id="IPR029063">
    <property type="entry name" value="SAM-dependent_MTases_sf"/>
</dbReference>
<dbReference type="SUPFAM" id="SSF52151">
    <property type="entry name" value="FabD/lysophospholipase-like"/>
    <property type="match status" value="1"/>
</dbReference>
<dbReference type="Gene3D" id="3.40.50.150">
    <property type="entry name" value="Vaccinia Virus protein VP39"/>
    <property type="match status" value="1"/>
</dbReference>
<dbReference type="Pfam" id="PF14765">
    <property type="entry name" value="PS-DH"/>
    <property type="match status" value="1"/>
</dbReference>
<dbReference type="InterPro" id="IPR042231">
    <property type="entry name" value="Cho/carn_acyl_trans_2"/>
</dbReference>
<dbReference type="SMART" id="SM00829">
    <property type="entry name" value="PKS_ER"/>
    <property type="match status" value="1"/>
</dbReference>
<sequence length="3211" mass="352834">MATSVVTSPAPIAVIGIGCRLPGGIRSPDQLEEMLADGRSGWMEVPADRWNRDAFYSPRQEAKEALVSRSGYFLDEDVSKFDARFFHIPPLEAHAMDPQQRMILATTYEAFENAGIPLHKVRGSNTSVFVSIFARDYDRMGYKDIPQMSKSHLTGTGDAILSNRISYAFDLKGVSFTLDTGCSGSLVALHQACQSLRLGESTMAVVGGAQLLLHPDQSINMSAVGMVNPDGRCYVFDSRGSGYARGEGVATVILKPLEHAIADNDPIHGVIVNSGANQDGKTAGISVPSGRSQASLMKSVYAAAGLDPAETEYVEAHGTGTQVGDKEEVNSIDEVFCQSGKRSRDLFIGSIKANIGHLEASSGIAGLIKSLMILKRGRIPPHLDLEEPKPSLRLAQRNIKIAQKLTPLFMDGKPRRVSVNSFGYGGTNVHVILEAFPAIVRAQQNGVVSNGEPCRHADTDLSHGNLCTAVMSAKAEAKAMSLPPNGVTDGSMSHTNGVNGNHHRPHLYMLSAASEHSLVEMTKNLQERASSRQSSASDLMDLSYTLACRRSLLPWRQAIVACDEQDLEEKLRQLDTKPVRAATLTPLCFVFTGQGAQWASMGYELLEYSECFHHSMLKSDRLLVGLGCPWSLIDEICNDEDSSKLGTAEIAQPATTALQIALVDLLRSVGVAPKAVIGHSSGEIAAAYAAGALSHEAALTIAYKRGTCSALAKRSNATSGSMLAVGLGEVEVSSYMTDMTSGLVTVACVNSPKSTTISGDEAAIDELKSKLDADGIFARKLIVDTAYHSHHMKKIAGHYLESLANIKPNFFEGGEEVEFFSTVTGQRKVDKFGPEYWTQNLISQVQFSKGLDMVREHMTKSSGGNESAYTFVEIGPHSALAGPVKQTLSQEIAGKGFRHSYLSVLLRKTNAAITTLSLFARLAERGYPIDLDKVVRMGDPTYEPKVVTDLKPYPWDESSFWHESRVSKAHRFRQFPYHDLCGLFDPLSSIHEPRWRHWLNIDVVPWITDHVVDGCIVFPGTGYICMVIEAMRQLVQMRSTPGTIKDFRLRSVAFTKPISFALDEEDSSIELQLVMTPSQVLDGNAWESFRILSCGQDGIWHENCTGQIGVDMKAAKDDEVEGGREEEFALSEKLERLCQTQREATEQLDSEAFYRDLEATGNHYGPNFALLDSVSIGGNKAVTNLVVPDYSEKMPGHHMQPHLIHPTTLDAVLQLGPTLFKRHCSTAPVVLGESGDLSISASVSLSPGSELLVAASIDAQDVRSSSSDVCVFQQGSDGKLLPVLSATSVLRAYGQARQEDSRKPYSVKMAYKLTWDVDVDHLTNPRFQEILAGIDPSELERNGIVTAGKNDEETDVFVHCIEKASSILLNRACRRVDASKLALPHLTKLFAWMEKYCISNESQRYTSNLTAEEEDQSINAAEDSGYEGQMLSRIGLNMPDILTGKTDALSLMLEENLLYKLYANGLVHANYAQMVAYLSMLAFKHPHMRFLEIGAGTGGATLPLLRSLTHCDGVRLDRYDYTDISAGFFEQAKDTFKQWLDYINFRVLDVERDPVEQGFEEASYDIIVAVNVLHATKNMNLTMKNTRKLLKPGGKLLLIELTRLMATSNLIFGTLPGWWSFEDGRSDCPLLSPGQWDDLLRRTSFSGLDIISQDTRTASARSSMMVSHAIAPEHKDTMRPPLSFRLINAWRSSVTEELVADLSTALTTSGHSCLINNLGGSIIDENTIHIVLDTAEHSLLLTKSTDVFHDLKALFTAGVHILWISIQESDSKTAASFKAMIQGTARVLRRENSGTCRFVTLSVADVVTTPGIIPDLVRHVVQIANTSFAMESGSDESCENEYTYSQGQVLIPRVETDIKFLNWVDRVAGSATSLEEVSYHNESRPLKLEVETPGLLSSLRFVDDHSLASPIQPREIQITSRAHGVNFKDVFVALGQMRTGVDMVGEVAGIVTEVGEEMKSQYQIGDSVAGFGSNPFASSPRINGNHARRLPNWMPFVVGATIPAIYATAYYCIFEVAHLQKGQSILIHAASGGVGQAAIQLCQHIGAQIFATVGSATKRKLVMERYGIPETHIFSTRGVSFKSGVLRLTRGRGVDVVLNSLSGDMLAEGVQCIAKLGTFIEIGKTDIYKSNHLNMSAFDRSISFVAVDLVLLGEECPEKLHGILGAVIDLFEQGALYALTPINVLPIGNIEEGFRMIATRKHLGKVVLEADDNGLVKATTPKAPALRLFKGGTYIVAGGLGDLGRRLGVFLSAKGAGHVVLLSRRTLDHEARQKLEEAVHQGGGMLHVVKCDITKEEDIAHAADYCKSLPPVRGIIHGGMVLKDRPFTHMTYEDFTTPLGPKVYGTINLDRAFSSPDLSFFVMLSSVTTVIGNGSQANYATGNAFQDTYAHVQADHPHTKYISINVSGIEGSDSVVNTMQNNKAWLMRNSVALMSFDEFFTSIEYAMSQQARDDGCEQSILGFTRQSIVNADDVVLLTNPLFSLLPYPKQSGGVSNSTDKFDVEQAIRDAKTLKEAEDVIAEAIKAKCAVFLDRPIDEVPATQSLANIGLDSLVSIELKNWMVRTFQITLQTSEIAQSASIFALAASVGSRSKLVSDEARNCRGETGRDEQNLPPIPGIEVPSHGFECCKASLELPKYPLPDLNDVLQELLKNFSLFASTREELSRLQAAVVEFGDKDSSGRQLYDKLVTLTQDPTVDSWIADLHLRGLYLSRRHPIAPWGNFLNTHHDSEIPHSQSERAAIVSLTALQYMHDLEAGTLEPEWLGLRPLCTYSWKWLFNTVREPRVGCDELQRYATSYYCAVLRRGHLFKVDLRGRDNDVSYRTLKATFEWILAEVQDDACWTGILTTDDRDSWGFIRERLISLRPGNADYFQAIEEAAFVVCLDDGSPETREERVRQGYIGDGFNRWHDKSTQFVISGNGRSAQIFEHTALDGVTIKRLNDRIHQAIYSHVPEDSEAEKQIDGPNGHARAGIPLEEYSLETDEEIEAHILKLRSRYSSATSAKSYLYHTTRGLGTKLLQGSRVPAKAAADLTIQLASRLYFGYNPGSWEPVSTARFHRGRPDLIQVVTENVLRFCEAACDDNILMPDKMSMLMRAAKEWEQNVQHASEGKGYLRFFDVLNGMVLANQERPSLFANETVFKAFPGLILQTINGDEVADSAIALMPADSLWISYCIKDEELSFSVVGSSGKMDQFQKCLDRAAEKISAIVRA</sequence>
<dbReference type="InterPro" id="IPR049900">
    <property type="entry name" value="PKS_mFAS_DH"/>
</dbReference>
<dbReference type="InterPro" id="IPR001227">
    <property type="entry name" value="Ac_transferase_dom_sf"/>
</dbReference>
<dbReference type="GeneID" id="41976491"/>
<dbReference type="SUPFAM" id="SSF55048">
    <property type="entry name" value="Probable ACP-binding domain of malonyl-CoA ACP transacylase"/>
    <property type="match status" value="1"/>
</dbReference>
<dbReference type="GO" id="GO:0004312">
    <property type="term" value="F:fatty acid synthase activity"/>
    <property type="evidence" value="ECO:0007669"/>
    <property type="project" value="TreeGrafter"/>
</dbReference>
<dbReference type="STRING" id="1093900.A0A507AI15"/>
<reference evidence="12 13" key="1">
    <citation type="submission" date="2019-06" db="EMBL/GenBank/DDBJ databases">
        <title>Draft genome sequence of the filamentous fungus Phialemoniopsis curvata isolated from diesel fuel.</title>
        <authorList>
            <person name="Varaljay V.A."/>
            <person name="Lyon W.J."/>
            <person name="Crouch A.L."/>
            <person name="Drake C.E."/>
            <person name="Hollomon J.M."/>
            <person name="Nadeau L.J."/>
            <person name="Nunn H.S."/>
            <person name="Stevenson B.S."/>
            <person name="Bojanowski C.L."/>
            <person name="Crookes-Goodson W.J."/>
        </authorList>
    </citation>
    <scope>NUCLEOTIDE SEQUENCE [LARGE SCALE GENOMIC DNA]</scope>
    <source>
        <strain evidence="12 13">D216</strain>
    </source>
</reference>
<feature type="domain" description="Carrier" evidence="9">
    <location>
        <begin position="2514"/>
        <end position="2592"/>
    </location>
</feature>
<keyword evidence="4" id="KW-0521">NADP</keyword>
<dbReference type="RefSeq" id="XP_030991416.1">
    <property type="nucleotide sequence ID" value="XM_031143966.1"/>
</dbReference>
<feature type="region of interest" description="N-terminal hotdog fold" evidence="8">
    <location>
        <begin position="978"/>
        <end position="1115"/>
    </location>
</feature>
<dbReference type="Pfam" id="PF23114">
    <property type="entry name" value="NAD-bd_HRPKS_sdrA"/>
    <property type="match status" value="1"/>
</dbReference>
<dbReference type="Pfam" id="PF00755">
    <property type="entry name" value="Carn_acyltransf"/>
    <property type="match status" value="1"/>
</dbReference>
<dbReference type="PANTHER" id="PTHR43775">
    <property type="entry name" value="FATTY ACID SYNTHASE"/>
    <property type="match status" value="1"/>
</dbReference>
<dbReference type="Pfam" id="PF00698">
    <property type="entry name" value="Acyl_transf_1"/>
    <property type="match status" value="1"/>
</dbReference>
<dbReference type="Gene3D" id="3.30.559.70">
    <property type="entry name" value="Choline/Carnitine o-acyltransferase, domain 2"/>
    <property type="match status" value="1"/>
</dbReference>
<evidence type="ECO:0000256" key="6">
    <source>
        <dbReference type="ARBA" id="ARBA00023268"/>
    </source>
</evidence>
<organism evidence="12 13">
    <name type="scientific">Thyridium curvatum</name>
    <dbReference type="NCBI Taxonomy" id="1093900"/>
    <lineage>
        <taxon>Eukaryota</taxon>
        <taxon>Fungi</taxon>
        <taxon>Dikarya</taxon>
        <taxon>Ascomycota</taxon>
        <taxon>Pezizomycotina</taxon>
        <taxon>Sordariomycetes</taxon>
        <taxon>Sordariomycetidae</taxon>
        <taxon>Thyridiales</taxon>
        <taxon>Thyridiaceae</taxon>
        <taxon>Thyridium</taxon>
    </lineage>
</organism>
<dbReference type="Pfam" id="PF16197">
    <property type="entry name" value="KAsynt_C_assoc"/>
    <property type="match status" value="1"/>
</dbReference>
<dbReference type="CDD" id="cd00833">
    <property type="entry name" value="PKS"/>
    <property type="match status" value="1"/>
</dbReference>
<dbReference type="InterPro" id="IPR020807">
    <property type="entry name" value="PKS_DH"/>
</dbReference>
<dbReference type="SMART" id="SM00826">
    <property type="entry name" value="PKS_DH"/>
    <property type="match status" value="1"/>
</dbReference>
<dbReference type="InterPro" id="IPR014030">
    <property type="entry name" value="Ketoacyl_synth_N"/>
</dbReference>
<dbReference type="InterPro" id="IPR056501">
    <property type="entry name" value="NAD-bd_HRPKS_sdrA"/>
</dbReference>
<dbReference type="InterPro" id="IPR023213">
    <property type="entry name" value="CAT-like_dom_sf"/>
</dbReference>
<feature type="domain" description="Ketosynthase family 3 (KS3)" evidence="10">
    <location>
        <begin position="9"/>
        <end position="435"/>
    </location>
</feature>
<dbReference type="Gene3D" id="1.10.1200.10">
    <property type="entry name" value="ACP-like"/>
    <property type="match status" value="1"/>
</dbReference>
<evidence type="ECO:0000256" key="2">
    <source>
        <dbReference type="ARBA" id="ARBA00022553"/>
    </source>
</evidence>
<keyword evidence="6" id="KW-0511">Multifunctional enzyme</keyword>
<dbReference type="GO" id="GO:0016491">
    <property type="term" value="F:oxidoreductase activity"/>
    <property type="evidence" value="ECO:0007669"/>
    <property type="project" value="UniProtKB-KW"/>
</dbReference>
<dbReference type="SUPFAM" id="SSF53901">
    <property type="entry name" value="Thiolase-like"/>
    <property type="match status" value="1"/>
</dbReference>
<dbReference type="InParanoid" id="A0A507AI15"/>
<evidence type="ECO:0000256" key="5">
    <source>
        <dbReference type="ARBA" id="ARBA00023002"/>
    </source>
</evidence>
<dbReference type="FunFam" id="3.40.50.720:FF:000209">
    <property type="entry name" value="Polyketide synthase Pks12"/>
    <property type="match status" value="1"/>
</dbReference>
<dbReference type="GO" id="GO:0006633">
    <property type="term" value="P:fatty acid biosynthetic process"/>
    <property type="evidence" value="ECO:0007669"/>
    <property type="project" value="TreeGrafter"/>
</dbReference>
<gene>
    <name evidence="12" type="ORF">E0L32_009044</name>
</gene>
<keyword evidence="5" id="KW-0560">Oxidoreductase</keyword>
<dbReference type="SMART" id="SM00825">
    <property type="entry name" value="PKS_KS"/>
    <property type="match status" value="1"/>
</dbReference>
<dbReference type="SMART" id="SM00827">
    <property type="entry name" value="PKS_AT"/>
    <property type="match status" value="1"/>
</dbReference>
<dbReference type="Gene3D" id="3.30.559.10">
    <property type="entry name" value="Chloramphenicol acetyltransferase-like domain"/>
    <property type="match status" value="1"/>
</dbReference>
<dbReference type="InterPro" id="IPR013217">
    <property type="entry name" value="Methyltransf_12"/>
</dbReference>
<dbReference type="InterPro" id="IPR020806">
    <property type="entry name" value="PKS_PP-bd"/>
</dbReference>
<dbReference type="OrthoDB" id="329835at2759"/>
<dbReference type="InterPro" id="IPR016036">
    <property type="entry name" value="Malonyl_transacylase_ACP-bd"/>
</dbReference>
<dbReference type="SUPFAM" id="SSF47336">
    <property type="entry name" value="ACP-like"/>
    <property type="match status" value="1"/>
</dbReference>
<proteinExistence type="predicted"/>
<dbReference type="InterPro" id="IPR020841">
    <property type="entry name" value="PKS_Beta-ketoAc_synthase_dom"/>
</dbReference>
<dbReference type="EMBL" id="SKBQ01000063">
    <property type="protein sequence ID" value="TPX09705.1"/>
    <property type="molecule type" value="Genomic_DNA"/>
</dbReference>
<dbReference type="Gene3D" id="3.90.180.10">
    <property type="entry name" value="Medium-chain alcohol dehydrogenases, catalytic domain"/>
    <property type="match status" value="1"/>
</dbReference>
<feature type="domain" description="PKS/mFAS DH" evidence="11">
    <location>
        <begin position="978"/>
        <end position="1298"/>
    </location>
</feature>
<dbReference type="InterPro" id="IPR057326">
    <property type="entry name" value="KR_dom"/>
</dbReference>
<keyword evidence="1" id="KW-0596">Phosphopantetheine</keyword>
<dbReference type="SMART" id="SM00822">
    <property type="entry name" value="PKS_KR"/>
    <property type="match status" value="1"/>
</dbReference>
<dbReference type="SUPFAM" id="SSF52777">
    <property type="entry name" value="CoA-dependent acyltransferases"/>
    <property type="match status" value="2"/>
</dbReference>
<dbReference type="SUPFAM" id="SSF50129">
    <property type="entry name" value="GroES-like"/>
    <property type="match status" value="1"/>
</dbReference>
<evidence type="ECO:0000256" key="8">
    <source>
        <dbReference type="PROSITE-ProRule" id="PRU01363"/>
    </source>
</evidence>
<evidence type="ECO:0000256" key="7">
    <source>
        <dbReference type="ARBA" id="ARBA00023315"/>
    </source>
</evidence>
<evidence type="ECO:0000259" key="9">
    <source>
        <dbReference type="PROSITE" id="PS50075"/>
    </source>
</evidence>
<dbReference type="InterPro" id="IPR014043">
    <property type="entry name" value="Acyl_transferase_dom"/>
</dbReference>
<dbReference type="SUPFAM" id="SSF51735">
    <property type="entry name" value="NAD(P)-binding Rossmann-fold domains"/>
    <property type="match status" value="2"/>
</dbReference>
<dbReference type="InterPro" id="IPR016039">
    <property type="entry name" value="Thiolase-like"/>
</dbReference>
<dbReference type="InterPro" id="IPR014031">
    <property type="entry name" value="Ketoacyl_synth_C"/>
</dbReference>
<feature type="region of interest" description="C-terminal hotdog fold" evidence="8">
    <location>
        <begin position="1145"/>
        <end position="1298"/>
    </location>
</feature>
<dbReference type="InterPro" id="IPR042104">
    <property type="entry name" value="PKS_dehydratase_sf"/>
</dbReference>
<name>A0A507AI15_9PEZI</name>
<dbReference type="CDD" id="cd05195">
    <property type="entry name" value="enoyl_red"/>
    <property type="match status" value="1"/>
</dbReference>
<feature type="active site" description="Proton acceptor; for dehydratase activity" evidence="8">
    <location>
        <position position="1010"/>
    </location>
</feature>
<dbReference type="CDD" id="cd02440">
    <property type="entry name" value="AdoMet_MTases"/>
    <property type="match status" value="1"/>
</dbReference>
<dbReference type="PROSITE" id="PS52004">
    <property type="entry name" value="KS3_2"/>
    <property type="match status" value="1"/>
</dbReference>
<dbReference type="Pfam" id="PF22621">
    <property type="entry name" value="CurL-like_PKS_C"/>
    <property type="match status" value="1"/>
</dbReference>
<dbReference type="SUPFAM" id="SSF53335">
    <property type="entry name" value="S-adenosyl-L-methionine-dependent methyltransferases"/>
    <property type="match status" value="1"/>
</dbReference>
<dbReference type="Gene3D" id="3.40.366.10">
    <property type="entry name" value="Malonyl-Coenzyme A Acyl Carrier Protein, domain 2"/>
    <property type="match status" value="1"/>
</dbReference>
<dbReference type="Pfam" id="PF08659">
    <property type="entry name" value="KR"/>
    <property type="match status" value="1"/>
</dbReference>
<dbReference type="InterPro" id="IPR050091">
    <property type="entry name" value="PKS_NRPS_Biosynth_Enz"/>
</dbReference>
<dbReference type="Proteomes" id="UP000319257">
    <property type="component" value="Unassembled WGS sequence"/>
</dbReference>
<keyword evidence="7" id="KW-0012">Acyltransferase</keyword>
<dbReference type="Pfam" id="PF08242">
    <property type="entry name" value="Methyltransf_12"/>
    <property type="match status" value="1"/>
</dbReference>
<comment type="caution">
    <text evidence="12">The sequence shown here is derived from an EMBL/GenBank/DDBJ whole genome shotgun (WGS) entry which is preliminary data.</text>
</comment>
<dbReference type="GO" id="GO:0044550">
    <property type="term" value="P:secondary metabolite biosynthetic process"/>
    <property type="evidence" value="ECO:0007669"/>
    <property type="project" value="UniProtKB-ARBA"/>
</dbReference>
<dbReference type="Pfam" id="PF02801">
    <property type="entry name" value="Ketoacyl-synt_C"/>
    <property type="match status" value="1"/>
</dbReference>
<dbReference type="InterPro" id="IPR009081">
    <property type="entry name" value="PP-bd_ACP"/>
</dbReference>
<dbReference type="InterPro" id="IPR032821">
    <property type="entry name" value="PKS_assoc"/>
</dbReference>
<dbReference type="Gene3D" id="3.40.50.720">
    <property type="entry name" value="NAD(P)-binding Rossmann-like Domain"/>
    <property type="match status" value="1"/>
</dbReference>
<evidence type="ECO:0000256" key="1">
    <source>
        <dbReference type="ARBA" id="ARBA00022450"/>
    </source>
</evidence>
<dbReference type="InterPro" id="IPR020843">
    <property type="entry name" value="ER"/>
</dbReference>
<evidence type="ECO:0000259" key="10">
    <source>
        <dbReference type="PROSITE" id="PS52004"/>
    </source>
</evidence>
<keyword evidence="13" id="KW-1185">Reference proteome</keyword>
<dbReference type="InterPro" id="IPR013149">
    <property type="entry name" value="ADH-like_C"/>
</dbReference>
<keyword evidence="2" id="KW-0597">Phosphoprotein</keyword>
<dbReference type="Pfam" id="PF00109">
    <property type="entry name" value="ketoacyl-synt"/>
    <property type="match status" value="1"/>
</dbReference>
<keyword evidence="3" id="KW-0808">Transferase</keyword>
<evidence type="ECO:0000259" key="11">
    <source>
        <dbReference type="PROSITE" id="PS52019"/>
    </source>
</evidence>
<dbReference type="InterPro" id="IPR039551">
    <property type="entry name" value="Cho/carn_acyl_trans"/>
</dbReference>
<accession>A0A507AI15</accession>
<dbReference type="InterPro" id="IPR036291">
    <property type="entry name" value="NAD(P)-bd_dom_sf"/>
</dbReference>
<dbReference type="InterPro" id="IPR049552">
    <property type="entry name" value="PKS_DH_N"/>
</dbReference>
<dbReference type="GO" id="GO:0031177">
    <property type="term" value="F:phosphopantetheine binding"/>
    <property type="evidence" value="ECO:0007669"/>
    <property type="project" value="InterPro"/>
</dbReference>
<dbReference type="InterPro" id="IPR016035">
    <property type="entry name" value="Acyl_Trfase/lysoPLipase"/>
</dbReference>
<dbReference type="Pfam" id="PF21089">
    <property type="entry name" value="PKS_DH_N"/>
    <property type="match status" value="1"/>
</dbReference>